<dbReference type="RefSeq" id="WP_408227273.1">
    <property type="nucleotide sequence ID" value="NZ_JAQQCF010000002.1"/>
</dbReference>
<keyword evidence="2" id="KW-1185">Reference proteome</keyword>
<evidence type="ECO:0000313" key="2">
    <source>
        <dbReference type="Proteomes" id="UP001629432"/>
    </source>
</evidence>
<organism evidence="1 2">
    <name type="scientific">Paraburkholderia metrosideri</name>
    <dbReference type="NCBI Taxonomy" id="580937"/>
    <lineage>
        <taxon>Bacteria</taxon>
        <taxon>Pseudomonadati</taxon>
        <taxon>Pseudomonadota</taxon>
        <taxon>Betaproteobacteria</taxon>
        <taxon>Burkholderiales</taxon>
        <taxon>Burkholderiaceae</taxon>
        <taxon>Paraburkholderia</taxon>
    </lineage>
</organism>
<comment type="caution">
    <text evidence="1">The sequence shown here is derived from an EMBL/GenBank/DDBJ whole genome shotgun (WGS) entry which is preliminary data.</text>
</comment>
<protein>
    <submittedName>
        <fullName evidence="1">Uncharacterized protein</fullName>
    </submittedName>
</protein>
<evidence type="ECO:0000313" key="1">
    <source>
        <dbReference type="EMBL" id="MFM0635714.1"/>
    </source>
</evidence>
<proteinExistence type="predicted"/>
<accession>A0ABW9DL94</accession>
<dbReference type="Proteomes" id="UP001629432">
    <property type="component" value="Unassembled WGS sequence"/>
</dbReference>
<gene>
    <name evidence="1" type="ORF">PQQ63_03250</name>
</gene>
<dbReference type="EMBL" id="JAQQCF010000002">
    <property type="protein sequence ID" value="MFM0635714.1"/>
    <property type="molecule type" value="Genomic_DNA"/>
</dbReference>
<reference evidence="1 2" key="1">
    <citation type="journal article" date="2024" name="Chem. Sci.">
        <title>Discovery of megapolipeptins by genome mining of a Burkholderiales bacteria collection.</title>
        <authorList>
            <person name="Paulo B.S."/>
            <person name="Recchia M.J.J."/>
            <person name="Lee S."/>
            <person name="Fergusson C.H."/>
            <person name="Romanowski S.B."/>
            <person name="Hernandez A."/>
            <person name="Krull N."/>
            <person name="Liu D.Y."/>
            <person name="Cavanagh H."/>
            <person name="Bos A."/>
            <person name="Gray C.A."/>
            <person name="Murphy B.T."/>
            <person name="Linington R.G."/>
            <person name="Eustaquio A.S."/>
        </authorList>
    </citation>
    <scope>NUCLEOTIDE SEQUENCE [LARGE SCALE GENOMIC DNA]</scope>
    <source>
        <strain evidence="1 2">RL17-338-BIC-A</strain>
    </source>
</reference>
<name>A0ABW9DL94_9BURK</name>
<sequence>MKKIISVYWPLAIVVPLAVAGYLHICGGAASRSSQAPLAADQLTAELARAVSYGMVDSVTTLPAKPMRAVTAMPLAEAS</sequence>